<evidence type="ECO:0000313" key="11">
    <source>
        <dbReference type="EMBL" id="MDI5969170.1"/>
    </source>
</evidence>
<evidence type="ECO:0000259" key="9">
    <source>
        <dbReference type="PROSITE" id="PS50928"/>
    </source>
</evidence>
<feature type="region of interest" description="Disordered" evidence="8">
    <location>
        <begin position="1"/>
        <end position="32"/>
    </location>
</feature>
<comment type="caution">
    <text evidence="11">The sequence shown here is derived from an EMBL/GenBank/DDBJ whole genome shotgun (WGS) entry which is preliminary data.</text>
</comment>
<evidence type="ECO:0000313" key="10">
    <source>
        <dbReference type="EMBL" id="MDI5962537.1"/>
    </source>
</evidence>
<evidence type="ECO:0000256" key="2">
    <source>
        <dbReference type="ARBA" id="ARBA00022448"/>
    </source>
</evidence>
<feature type="transmembrane region" description="Helical" evidence="7">
    <location>
        <begin position="37"/>
        <end position="62"/>
    </location>
</feature>
<comment type="subcellular location">
    <subcellularLocation>
        <location evidence="1 7">Cell membrane</location>
        <topology evidence="1 7">Multi-pass membrane protein</topology>
    </subcellularLocation>
</comment>
<feature type="transmembrane region" description="Helical" evidence="7">
    <location>
        <begin position="100"/>
        <end position="124"/>
    </location>
</feature>
<organism evidence="11">
    <name type="scientific">Streptantibioticus silvisoli</name>
    <dbReference type="NCBI Taxonomy" id="2705255"/>
    <lineage>
        <taxon>Bacteria</taxon>
        <taxon>Bacillati</taxon>
        <taxon>Actinomycetota</taxon>
        <taxon>Actinomycetes</taxon>
        <taxon>Kitasatosporales</taxon>
        <taxon>Streptomycetaceae</taxon>
        <taxon>Streptantibioticus</taxon>
    </lineage>
</organism>
<evidence type="ECO:0000256" key="4">
    <source>
        <dbReference type="ARBA" id="ARBA00022692"/>
    </source>
</evidence>
<protein>
    <submittedName>
        <fullName evidence="11">Carbohydrate ABC transporter permease</fullName>
    </submittedName>
</protein>
<dbReference type="PANTHER" id="PTHR43744">
    <property type="entry name" value="ABC TRANSPORTER PERMEASE PROTEIN MG189-RELATED-RELATED"/>
    <property type="match status" value="1"/>
</dbReference>
<feature type="domain" description="ABC transmembrane type-1" evidence="9">
    <location>
        <begin position="101"/>
        <end position="290"/>
    </location>
</feature>
<proteinExistence type="inferred from homology"/>
<dbReference type="CDD" id="cd06261">
    <property type="entry name" value="TM_PBP2"/>
    <property type="match status" value="1"/>
</dbReference>
<dbReference type="GO" id="GO:0005886">
    <property type="term" value="C:plasma membrane"/>
    <property type="evidence" value="ECO:0007669"/>
    <property type="project" value="UniProtKB-SubCell"/>
</dbReference>
<keyword evidence="4 7" id="KW-0812">Transmembrane</keyword>
<keyword evidence="3" id="KW-1003">Cell membrane</keyword>
<dbReference type="EMBL" id="JABXJJ020000008">
    <property type="protein sequence ID" value="MDI5969170.1"/>
    <property type="molecule type" value="Genomic_DNA"/>
</dbReference>
<dbReference type="Proteomes" id="UP001156398">
    <property type="component" value="Unassembled WGS sequence"/>
</dbReference>
<evidence type="ECO:0000313" key="12">
    <source>
        <dbReference type="Proteomes" id="UP001156398"/>
    </source>
</evidence>
<evidence type="ECO:0000256" key="7">
    <source>
        <dbReference type="RuleBase" id="RU363032"/>
    </source>
</evidence>
<dbReference type="RefSeq" id="WP_271318478.1">
    <property type="nucleotide sequence ID" value="NZ_JAAGKO020000007.1"/>
</dbReference>
<keyword evidence="5 7" id="KW-1133">Transmembrane helix</keyword>
<feature type="transmembrane region" description="Helical" evidence="7">
    <location>
        <begin position="169"/>
        <end position="190"/>
    </location>
</feature>
<dbReference type="Gene3D" id="1.10.3720.10">
    <property type="entry name" value="MetI-like"/>
    <property type="match status" value="1"/>
</dbReference>
<evidence type="ECO:0000256" key="8">
    <source>
        <dbReference type="SAM" id="MobiDB-lite"/>
    </source>
</evidence>
<dbReference type="EMBL" id="JAAGKO020000007">
    <property type="protein sequence ID" value="MDI5962537.1"/>
    <property type="molecule type" value="Genomic_DNA"/>
</dbReference>
<keyword evidence="6 7" id="KW-0472">Membrane</keyword>
<feature type="transmembrane region" description="Helical" evidence="7">
    <location>
        <begin position="272"/>
        <end position="290"/>
    </location>
</feature>
<evidence type="ECO:0000256" key="3">
    <source>
        <dbReference type="ARBA" id="ARBA00022475"/>
    </source>
</evidence>
<evidence type="ECO:0000256" key="6">
    <source>
        <dbReference type="ARBA" id="ARBA00023136"/>
    </source>
</evidence>
<sequence>MATATAPVPADRSATGAPAPVRAGRRRPRREPSAERAFTRLCGAVLVVFALLWLLPLAWALATSVRPDGEINTAPTRWFGAHPTLAAYRSVLDAGHIGQWYLNSLITSALTMVITVVVASAAAFALSRVDFRGRRALYWLVLAGAMIPAQVLVVPQFKELNSVHLLNTYWAVILPQLPSAIAVFVFKSFIDGIPGELVDAARADGAGWWTVYARIVMPLTRPAVSAVAVFTFVWSWNNFLWPLLVDTSVSMMTLPVGLATTQDSYGIRYAELMASAVLGGLPLIVLFLFFQRRIVEGIAGTGLK</sequence>
<dbReference type="SUPFAM" id="SSF161098">
    <property type="entry name" value="MetI-like"/>
    <property type="match status" value="1"/>
</dbReference>
<accession>A0AA90H5G2</accession>
<keyword evidence="12" id="KW-1185">Reference proteome</keyword>
<gene>
    <name evidence="10" type="ORF">POF43_007395</name>
    <name evidence="11" type="ORF">POF50_007400</name>
</gene>
<reference evidence="11 12" key="1">
    <citation type="submission" date="2023-05" db="EMBL/GenBank/DDBJ databases">
        <title>Streptantibioticus silvisoli sp. nov., acidotolerant actinomycetes 1 from pine litter.</title>
        <authorList>
            <person name="Swiecimska M."/>
            <person name="Golinska P."/>
            <person name="Sangal V."/>
            <person name="Wachnowicz B."/>
            <person name="Goodfellow M."/>
        </authorList>
    </citation>
    <scope>NUCLEOTIDE SEQUENCE</scope>
    <source>
        <strain evidence="11">SL13</strain>
        <strain evidence="10 12">SL54</strain>
    </source>
</reference>
<feature type="transmembrane region" description="Helical" evidence="7">
    <location>
        <begin position="136"/>
        <end position="157"/>
    </location>
</feature>
<dbReference type="Pfam" id="PF00528">
    <property type="entry name" value="BPD_transp_1"/>
    <property type="match status" value="1"/>
</dbReference>
<evidence type="ECO:0000256" key="1">
    <source>
        <dbReference type="ARBA" id="ARBA00004651"/>
    </source>
</evidence>
<dbReference type="PANTHER" id="PTHR43744:SF12">
    <property type="entry name" value="ABC TRANSPORTER PERMEASE PROTEIN MG189-RELATED"/>
    <property type="match status" value="1"/>
</dbReference>
<keyword evidence="2 7" id="KW-0813">Transport</keyword>
<dbReference type="AlphaFoldDB" id="A0AA90H5G2"/>
<dbReference type="InterPro" id="IPR035906">
    <property type="entry name" value="MetI-like_sf"/>
</dbReference>
<dbReference type="InterPro" id="IPR000515">
    <property type="entry name" value="MetI-like"/>
</dbReference>
<dbReference type="PROSITE" id="PS50928">
    <property type="entry name" value="ABC_TM1"/>
    <property type="match status" value="1"/>
</dbReference>
<comment type="similarity">
    <text evidence="7">Belongs to the binding-protein-dependent transport system permease family.</text>
</comment>
<dbReference type="GO" id="GO:0055085">
    <property type="term" value="P:transmembrane transport"/>
    <property type="evidence" value="ECO:0007669"/>
    <property type="project" value="InterPro"/>
</dbReference>
<name>A0AA90H5G2_9ACTN</name>
<evidence type="ECO:0000256" key="5">
    <source>
        <dbReference type="ARBA" id="ARBA00022989"/>
    </source>
</evidence>